<reference evidence="1 2" key="1">
    <citation type="journal article" date="2005" name="Int. J. Syst. Evol. Microbiol.">
        <title>Bacillus cibi sp. nov., isolated from jeotgal, a traditional Korean fermented seafood.</title>
        <authorList>
            <person name="Yoon J.H."/>
            <person name="Lee C.H."/>
            <person name="Oh T.K."/>
        </authorList>
    </citation>
    <scope>NUCLEOTIDE SEQUENCE [LARGE SCALE GENOMIC DNA]</scope>
    <source>
        <strain evidence="1 2">DSM 16189</strain>
    </source>
</reference>
<proteinExistence type="predicted"/>
<accession>A0A084H0W8</accession>
<evidence type="ECO:0000313" key="2">
    <source>
        <dbReference type="Proteomes" id="UP000028549"/>
    </source>
</evidence>
<organism evidence="1 2">
    <name type="scientific">Metabacillus indicus</name>
    <name type="common">Bacillus indicus</name>
    <dbReference type="NCBI Taxonomy" id="246786"/>
    <lineage>
        <taxon>Bacteria</taxon>
        <taxon>Bacillati</taxon>
        <taxon>Bacillota</taxon>
        <taxon>Bacilli</taxon>
        <taxon>Bacillales</taxon>
        <taxon>Bacillaceae</taxon>
        <taxon>Metabacillus</taxon>
    </lineage>
</organism>
<sequence>MHENVWIKKYTVLDKTREQLIQDLEIPASYFPYIDAAKLRIQETGNNGPVHDAGDQFLEFLKEESLSSEDAAG</sequence>
<dbReference type="AlphaFoldDB" id="A0A084H0W8"/>
<gene>
    <name evidence="1" type="ORF">GS18_0207995</name>
</gene>
<dbReference type="Proteomes" id="UP000028549">
    <property type="component" value="Unassembled WGS sequence"/>
</dbReference>
<comment type="caution">
    <text evidence="1">The sequence shown here is derived from an EMBL/GenBank/DDBJ whole genome shotgun (WGS) entry which is preliminary data.</text>
</comment>
<dbReference type="EMBL" id="JNVC02000003">
    <property type="protein sequence ID" value="KEZ53230.1"/>
    <property type="molecule type" value="Genomic_DNA"/>
</dbReference>
<evidence type="ECO:0000313" key="1">
    <source>
        <dbReference type="EMBL" id="KEZ53230.1"/>
    </source>
</evidence>
<dbReference type="OrthoDB" id="2938391at2"/>
<keyword evidence="2" id="KW-1185">Reference proteome</keyword>
<dbReference type="RefSeq" id="WP_029280757.1">
    <property type="nucleotide sequence ID" value="NZ_CANLZQ010000004.1"/>
</dbReference>
<protein>
    <submittedName>
        <fullName evidence="1">Uncharacterized protein</fullName>
    </submittedName>
</protein>
<name>A0A084H0W8_METID</name>